<evidence type="ECO:0000256" key="1">
    <source>
        <dbReference type="ARBA" id="ARBA00022491"/>
    </source>
</evidence>
<keyword evidence="2" id="KW-0805">Transcription regulation</keyword>
<dbReference type="InterPro" id="IPR009061">
    <property type="entry name" value="DNA-bd_dom_put_sf"/>
</dbReference>
<keyword evidence="3 6" id="KW-0238">DNA-binding</keyword>
<dbReference type="SUPFAM" id="SSF46955">
    <property type="entry name" value="Putative DNA-binding domain"/>
    <property type="match status" value="1"/>
</dbReference>
<evidence type="ECO:0000256" key="2">
    <source>
        <dbReference type="ARBA" id="ARBA00023015"/>
    </source>
</evidence>
<keyword evidence="4" id="KW-0804">Transcription</keyword>
<dbReference type="EMBL" id="FQYT01000007">
    <property type="protein sequence ID" value="SHI80480.1"/>
    <property type="molecule type" value="Genomic_DNA"/>
</dbReference>
<name>A0A1M6E537_9FIRM</name>
<dbReference type="GO" id="GO:0003677">
    <property type="term" value="F:DNA binding"/>
    <property type="evidence" value="ECO:0007669"/>
    <property type="project" value="UniProtKB-KW"/>
</dbReference>
<dbReference type="Proteomes" id="UP000184342">
    <property type="component" value="Unassembled WGS sequence"/>
</dbReference>
<dbReference type="OrthoDB" id="9773308at2"/>
<gene>
    <name evidence="6" type="ORF">SAMN02745691_00858</name>
</gene>
<dbReference type="InterPro" id="IPR011256">
    <property type="entry name" value="Reg_factor_effector_dom_sf"/>
</dbReference>
<dbReference type="InterPro" id="IPR000551">
    <property type="entry name" value="MerR-type_HTH_dom"/>
</dbReference>
<dbReference type="GO" id="GO:0003700">
    <property type="term" value="F:DNA-binding transcription factor activity"/>
    <property type="evidence" value="ECO:0007669"/>
    <property type="project" value="InterPro"/>
</dbReference>
<dbReference type="SUPFAM" id="SSF55136">
    <property type="entry name" value="Probable bacterial effector-binding domain"/>
    <property type="match status" value="1"/>
</dbReference>
<dbReference type="STRING" id="1122934.SAMN02745691_00858"/>
<dbReference type="AlphaFoldDB" id="A0A1M6E537"/>
<dbReference type="Gene3D" id="1.10.1660.10">
    <property type="match status" value="1"/>
</dbReference>
<dbReference type="InterPro" id="IPR047057">
    <property type="entry name" value="MerR_fam"/>
</dbReference>
<dbReference type="PANTHER" id="PTHR30204">
    <property type="entry name" value="REDOX-CYCLING DRUG-SENSING TRANSCRIPTIONAL ACTIVATOR SOXR"/>
    <property type="match status" value="1"/>
</dbReference>
<keyword evidence="7" id="KW-1185">Reference proteome</keyword>
<accession>A0A1M6E537</accession>
<evidence type="ECO:0000259" key="5">
    <source>
        <dbReference type="PROSITE" id="PS50937"/>
    </source>
</evidence>
<dbReference type="RefSeq" id="WP_094757300.1">
    <property type="nucleotide sequence ID" value="NZ_FQYT01000007.1"/>
</dbReference>
<proteinExistence type="predicted"/>
<reference evidence="6 7" key="1">
    <citation type="submission" date="2016-11" db="EMBL/GenBank/DDBJ databases">
        <authorList>
            <person name="Jaros S."/>
            <person name="Januszkiewicz K."/>
            <person name="Wedrychowicz H."/>
        </authorList>
    </citation>
    <scope>NUCLEOTIDE SEQUENCE [LARGE SCALE GENOMIC DNA]</scope>
    <source>
        <strain evidence="6 7">DSM 15970</strain>
    </source>
</reference>
<organism evidence="6 7">
    <name type="scientific">Parasporobacterium paucivorans DSM 15970</name>
    <dbReference type="NCBI Taxonomy" id="1122934"/>
    <lineage>
        <taxon>Bacteria</taxon>
        <taxon>Bacillati</taxon>
        <taxon>Bacillota</taxon>
        <taxon>Clostridia</taxon>
        <taxon>Lachnospirales</taxon>
        <taxon>Lachnospiraceae</taxon>
        <taxon>Parasporobacterium</taxon>
    </lineage>
</organism>
<dbReference type="SMART" id="SM00422">
    <property type="entry name" value="HTH_MERR"/>
    <property type="match status" value="1"/>
</dbReference>
<evidence type="ECO:0000256" key="4">
    <source>
        <dbReference type="ARBA" id="ARBA00023163"/>
    </source>
</evidence>
<dbReference type="PROSITE" id="PS50937">
    <property type="entry name" value="HTH_MERR_2"/>
    <property type="match status" value="1"/>
</dbReference>
<keyword evidence="1" id="KW-0678">Repressor</keyword>
<feature type="domain" description="HTH merR-type" evidence="5">
    <location>
        <begin position="8"/>
        <end position="77"/>
    </location>
</feature>
<dbReference type="PANTHER" id="PTHR30204:SF69">
    <property type="entry name" value="MERR-FAMILY TRANSCRIPTIONAL REGULATOR"/>
    <property type="match status" value="1"/>
</dbReference>
<evidence type="ECO:0000313" key="6">
    <source>
        <dbReference type="EMBL" id="SHI80480.1"/>
    </source>
</evidence>
<dbReference type="Gene3D" id="3.20.80.10">
    <property type="entry name" value="Regulatory factor, effector binding domain"/>
    <property type="match status" value="1"/>
</dbReference>
<evidence type="ECO:0000256" key="3">
    <source>
        <dbReference type="ARBA" id="ARBA00023125"/>
    </source>
</evidence>
<evidence type="ECO:0000313" key="7">
    <source>
        <dbReference type="Proteomes" id="UP000184342"/>
    </source>
</evidence>
<sequence length="279" mass="32682">MKDEKNVMLTISEMSQIHDISRQTLIYYDKINLFRPAFVDENGYRYYSSMQIPLLKEICFLKSIGVKLEDIKETTTGESTDDTMKLLDDQQNKIDEQIGLMQIQKKQIQERVSIYKSASEYSQEFNKPTIEYFPERHAIWIPWTEGVYTRTELHNALLKIWNFTSTFGYLPSRRWGAVLFAEHLESENPLHVAGGCTFVPNDMTITENTLIFPEGKYVCMSKYGMPYEFSHVKKLVRWIYENGYKITGNIYDECIMDAIFYGNDREVDFCQLQIPIAPV</sequence>
<protein>
    <submittedName>
        <fullName evidence="6">DNA-binding transcriptional regulator, MerR family</fullName>
    </submittedName>
</protein>
<dbReference type="Pfam" id="PF13411">
    <property type="entry name" value="MerR_1"/>
    <property type="match status" value="1"/>
</dbReference>